<feature type="domain" description="TonB-dependent receptor-like beta-barrel" evidence="15">
    <location>
        <begin position="264"/>
        <end position="644"/>
    </location>
</feature>
<comment type="caution">
    <text evidence="17">The sequence shown here is derived from an EMBL/GenBank/DDBJ whole genome shotgun (WGS) entry which is preliminary data.</text>
</comment>
<sequence>MNLMRSFSASAVLCGVMLTGTPAASAEDQSAVAGQTGSEPDSDSPSAGVDEIVVTAERRSQNLQDVPMSIQAFSAESLAKSGTGSNMDLQTQTPGLVMTENSGFGQIYIRGIGSDVIGAGVDNAVAVYIDGVYQSRPAGSTLAFSDVERVEVLKGPQGTLYGRNATGGAINIISKRPSETFEGDIQAETGSYRKGLLRGTVSGPLGASVAARVSFLVNKSDGYTRNILLNTRGNDRNERAFRAALEINPSDALQITLNARHYDSDTSPMLKSLNTLFNVAYTAFNATQISDPFTVQQNVQSGVAAKQTGADATVKYEIGKVFLSSVTAVRKEKLNIKNTDTDATEIDALNVGGGNSPERSNFFSQDFTAGSNSDGPIEWTALASYMHQTTDYNFAIAVPVARVRTLAVGTLTTDAFGVGGQASYTLASGLSLTAGVRYSKESKENIETNAVNGTVTKAQNAKETWSAWTPRFVAKYSVTDNTMLYASYSKGFKSGGYNTLSIGEAWQPERVTNSEVGFKSTLLDGRLHLSADAFISKYDNLQLQFTNRTPAGALVAVTTNAAKATSKGIEANADARPTENLLLTVGVQLLRGRFDNYVSTNPLNPAPGAVDQKGNPLLRAPNLTLNFAMQYTWPAAIGANDVTFRFDGYHRSRIYYTAFADPIASEKLNFVGNVQLSFAPSGDQGLYGAVFVRNITDKVYHTDILASSSAGYVGYVAPPRTFGVQLGYRF</sequence>
<dbReference type="InterPro" id="IPR000531">
    <property type="entry name" value="Beta-barrel_TonB"/>
</dbReference>
<evidence type="ECO:0000313" key="17">
    <source>
        <dbReference type="EMBL" id="MFC4293442.1"/>
    </source>
</evidence>
<dbReference type="InterPro" id="IPR012910">
    <property type="entry name" value="Plug_dom"/>
</dbReference>
<dbReference type="CDD" id="cd01347">
    <property type="entry name" value="ligand_gated_channel"/>
    <property type="match status" value="1"/>
</dbReference>
<feature type="region of interest" description="Disordered" evidence="13">
    <location>
        <begin position="25"/>
        <end position="47"/>
    </location>
</feature>
<keyword evidence="4" id="KW-0410">Iron transport</keyword>
<keyword evidence="18" id="KW-1185">Reference proteome</keyword>
<dbReference type="PROSITE" id="PS52016">
    <property type="entry name" value="TONB_DEPENDENT_REC_3"/>
    <property type="match status" value="1"/>
</dbReference>
<keyword evidence="17" id="KW-0675">Receptor</keyword>
<evidence type="ECO:0000259" key="16">
    <source>
        <dbReference type="Pfam" id="PF07715"/>
    </source>
</evidence>
<keyword evidence="7" id="KW-0406">Ion transport</keyword>
<dbReference type="EMBL" id="JBHSDR010000001">
    <property type="protein sequence ID" value="MFC4293442.1"/>
    <property type="molecule type" value="Genomic_DNA"/>
</dbReference>
<dbReference type="InterPro" id="IPR036942">
    <property type="entry name" value="Beta-barrel_TonB_sf"/>
</dbReference>
<reference evidence="18" key="1">
    <citation type="journal article" date="2019" name="Int. J. Syst. Evol. Microbiol.">
        <title>The Global Catalogue of Microorganisms (GCM) 10K type strain sequencing project: providing services to taxonomists for standard genome sequencing and annotation.</title>
        <authorList>
            <consortium name="The Broad Institute Genomics Platform"/>
            <consortium name="The Broad Institute Genome Sequencing Center for Infectious Disease"/>
            <person name="Wu L."/>
            <person name="Ma J."/>
        </authorList>
    </citation>
    <scope>NUCLEOTIDE SEQUENCE [LARGE SCALE GENOMIC DNA]</scope>
    <source>
        <strain evidence="18">CGMCC 1.12989</strain>
    </source>
</reference>
<dbReference type="Proteomes" id="UP001595828">
    <property type="component" value="Unassembled WGS sequence"/>
</dbReference>
<dbReference type="Pfam" id="PF07715">
    <property type="entry name" value="Plug"/>
    <property type="match status" value="1"/>
</dbReference>
<feature type="chain" id="PRO_5047224817" evidence="14">
    <location>
        <begin position="27"/>
        <end position="730"/>
    </location>
</feature>
<evidence type="ECO:0000256" key="13">
    <source>
        <dbReference type="SAM" id="MobiDB-lite"/>
    </source>
</evidence>
<keyword evidence="3 11" id="KW-1134">Transmembrane beta strand</keyword>
<evidence type="ECO:0000256" key="11">
    <source>
        <dbReference type="PROSITE-ProRule" id="PRU01360"/>
    </source>
</evidence>
<keyword evidence="9 11" id="KW-0472">Membrane</keyword>
<evidence type="ECO:0000256" key="8">
    <source>
        <dbReference type="ARBA" id="ARBA00023077"/>
    </source>
</evidence>
<accession>A0ABV8RJD7</accession>
<feature type="compositionally biased region" description="Polar residues" evidence="13">
    <location>
        <begin position="32"/>
        <end position="45"/>
    </location>
</feature>
<dbReference type="PANTHER" id="PTHR32552">
    <property type="entry name" value="FERRICHROME IRON RECEPTOR-RELATED"/>
    <property type="match status" value="1"/>
</dbReference>
<name>A0ABV8RJD7_9SPHN</name>
<evidence type="ECO:0000256" key="10">
    <source>
        <dbReference type="ARBA" id="ARBA00023237"/>
    </source>
</evidence>
<protein>
    <submittedName>
        <fullName evidence="17">TonB-dependent receptor</fullName>
    </submittedName>
</protein>
<dbReference type="Pfam" id="PF00593">
    <property type="entry name" value="TonB_dep_Rec_b-barrel"/>
    <property type="match status" value="1"/>
</dbReference>
<evidence type="ECO:0000256" key="1">
    <source>
        <dbReference type="ARBA" id="ARBA00004571"/>
    </source>
</evidence>
<dbReference type="PANTHER" id="PTHR32552:SF81">
    <property type="entry name" value="TONB-DEPENDENT OUTER MEMBRANE RECEPTOR"/>
    <property type="match status" value="1"/>
</dbReference>
<evidence type="ECO:0000256" key="14">
    <source>
        <dbReference type="SAM" id="SignalP"/>
    </source>
</evidence>
<keyword evidence="6" id="KW-0408">Iron</keyword>
<keyword evidence="2 11" id="KW-0813">Transport</keyword>
<keyword evidence="14" id="KW-0732">Signal</keyword>
<evidence type="ECO:0000259" key="15">
    <source>
        <dbReference type="Pfam" id="PF00593"/>
    </source>
</evidence>
<evidence type="ECO:0000256" key="6">
    <source>
        <dbReference type="ARBA" id="ARBA00023004"/>
    </source>
</evidence>
<gene>
    <name evidence="17" type="ORF">ACFO0A_00035</name>
</gene>
<evidence type="ECO:0000256" key="7">
    <source>
        <dbReference type="ARBA" id="ARBA00023065"/>
    </source>
</evidence>
<feature type="signal peptide" evidence="14">
    <location>
        <begin position="1"/>
        <end position="26"/>
    </location>
</feature>
<dbReference type="SUPFAM" id="SSF56935">
    <property type="entry name" value="Porins"/>
    <property type="match status" value="1"/>
</dbReference>
<feature type="domain" description="TonB-dependent receptor plug" evidence="16">
    <location>
        <begin position="63"/>
        <end position="169"/>
    </location>
</feature>
<proteinExistence type="inferred from homology"/>
<evidence type="ECO:0000256" key="9">
    <source>
        <dbReference type="ARBA" id="ARBA00023136"/>
    </source>
</evidence>
<evidence type="ECO:0000313" key="18">
    <source>
        <dbReference type="Proteomes" id="UP001595828"/>
    </source>
</evidence>
<evidence type="ECO:0000256" key="5">
    <source>
        <dbReference type="ARBA" id="ARBA00022692"/>
    </source>
</evidence>
<keyword evidence="10 11" id="KW-0998">Cell outer membrane</keyword>
<dbReference type="Gene3D" id="2.40.170.20">
    <property type="entry name" value="TonB-dependent receptor, beta-barrel domain"/>
    <property type="match status" value="1"/>
</dbReference>
<comment type="subcellular location">
    <subcellularLocation>
        <location evidence="1 11">Cell outer membrane</location>
        <topology evidence="1 11">Multi-pass membrane protein</topology>
    </subcellularLocation>
</comment>
<evidence type="ECO:0000256" key="2">
    <source>
        <dbReference type="ARBA" id="ARBA00022448"/>
    </source>
</evidence>
<dbReference type="InterPro" id="IPR039426">
    <property type="entry name" value="TonB-dep_rcpt-like"/>
</dbReference>
<dbReference type="RefSeq" id="WP_379536939.1">
    <property type="nucleotide sequence ID" value="NZ_JBHSDR010000001.1"/>
</dbReference>
<evidence type="ECO:0000256" key="3">
    <source>
        <dbReference type="ARBA" id="ARBA00022452"/>
    </source>
</evidence>
<evidence type="ECO:0000256" key="12">
    <source>
        <dbReference type="RuleBase" id="RU003357"/>
    </source>
</evidence>
<keyword evidence="5 11" id="KW-0812">Transmembrane</keyword>
<comment type="similarity">
    <text evidence="11 12">Belongs to the TonB-dependent receptor family.</text>
</comment>
<organism evidence="17 18">
    <name type="scientific">Novosphingobium tardum</name>
    <dbReference type="NCBI Taxonomy" id="1538021"/>
    <lineage>
        <taxon>Bacteria</taxon>
        <taxon>Pseudomonadati</taxon>
        <taxon>Pseudomonadota</taxon>
        <taxon>Alphaproteobacteria</taxon>
        <taxon>Sphingomonadales</taxon>
        <taxon>Sphingomonadaceae</taxon>
        <taxon>Novosphingobium</taxon>
    </lineage>
</organism>
<evidence type="ECO:0000256" key="4">
    <source>
        <dbReference type="ARBA" id="ARBA00022496"/>
    </source>
</evidence>
<keyword evidence="8 12" id="KW-0798">TonB box</keyword>